<keyword evidence="7 15" id="KW-0479">Metal-binding</keyword>
<evidence type="ECO:0000256" key="7">
    <source>
        <dbReference type="ARBA" id="ARBA00022723"/>
    </source>
</evidence>
<comment type="cofactor">
    <cofactor evidence="1">
        <name>heme</name>
        <dbReference type="ChEBI" id="CHEBI:30413"/>
    </cofactor>
</comment>
<evidence type="ECO:0000256" key="8">
    <source>
        <dbReference type="ARBA" id="ARBA00022824"/>
    </source>
</evidence>
<evidence type="ECO:0000256" key="10">
    <source>
        <dbReference type="ARBA" id="ARBA00023002"/>
    </source>
</evidence>
<comment type="subcellular location">
    <subcellularLocation>
        <location evidence="3">Endoplasmic reticulum membrane</location>
        <topology evidence="3">Peripheral membrane protein</topology>
    </subcellularLocation>
    <subcellularLocation>
        <location evidence="2">Microsome membrane</location>
        <topology evidence="2">Peripheral membrane protein</topology>
    </subcellularLocation>
</comment>
<evidence type="ECO:0000313" key="18">
    <source>
        <dbReference type="EMBL" id="CAH0399580.1"/>
    </source>
</evidence>
<dbReference type="PRINTS" id="PR00385">
    <property type="entry name" value="P450"/>
</dbReference>
<evidence type="ECO:0000256" key="1">
    <source>
        <dbReference type="ARBA" id="ARBA00001971"/>
    </source>
</evidence>
<gene>
    <name evidence="18" type="ORF">CHILSU_LOCUS2730</name>
</gene>
<accession>A0ABN8AW56</accession>
<dbReference type="Gene3D" id="1.10.630.10">
    <property type="entry name" value="Cytochrome P450"/>
    <property type="match status" value="1"/>
</dbReference>
<evidence type="ECO:0000256" key="3">
    <source>
        <dbReference type="ARBA" id="ARBA00004406"/>
    </source>
</evidence>
<comment type="similarity">
    <text evidence="4 15">Belongs to the cytochrome P450 family.</text>
</comment>
<sequence>MFGFDRSFSFLAVCLAWALQHYTFGSVVIWYIFAVPLSCCVVYALGTYDHGYWASRGIFSPPAWPFVGHIKSVVMFQEQGGLCFKSIYDKYKDFRFLGTHQFYQRTLVVRDPSLIKRMCVNDFQHFVDRGFFFREDVDPLAGSVLYLRGSRWKRLRAKISPIFSPNKLRGMFPLIDNTAEEFLKRVVKRCLNEDAVKIKENKTKTNAEENNNSYSDGYKVDNASTIVDGEKLVGGFTADAIVPCAFGLKSNVMDNEHDPFAEALHAFYEMSLYNIFEKTMRQFWPAFVLFFRMRIIPKKTHDFFYNIVTSVLRDREKGVQEKRGDFIDMMMALRNEDGNTSAKPVEKDVEITDMVIAANAFIIFLGGFETTSATLAFMFLELAERPDVQHKMREEIREVAARHGGEITYEALQELTYMEMVIQEILRLYPPFPSIQRICTKDYVIPDTDIVIQEGTIILFPTLGIQRDEQYFEKADCFVPERWAEGAPPPPPGVYMPFGDGPRYCIGKRFAVIQMKCFLARLLRRVQLSPAPGRQQRAAPHAADPRSPLTLHPLHSRVTVALLP</sequence>
<keyword evidence="12 15" id="KW-0503">Monooxygenase</keyword>
<feature type="transmembrane region" description="Helical" evidence="17">
    <location>
        <begin position="28"/>
        <end position="46"/>
    </location>
</feature>
<evidence type="ECO:0000256" key="16">
    <source>
        <dbReference type="SAM" id="MobiDB-lite"/>
    </source>
</evidence>
<keyword evidence="13 17" id="KW-0472">Membrane</keyword>
<evidence type="ECO:0000256" key="12">
    <source>
        <dbReference type="ARBA" id="ARBA00023033"/>
    </source>
</evidence>
<keyword evidence="19" id="KW-1185">Reference proteome</keyword>
<proteinExistence type="inferred from homology"/>
<feature type="region of interest" description="Disordered" evidence="16">
    <location>
        <begin position="531"/>
        <end position="550"/>
    </location>
</feature>
<protein>
    <recommendedName>
        <fullName evidence="5">unspecific monooxygenase</fullName>
        <ecNumber evidence="5">1.14.14.1</ecNumber>
    </recommendedName>
</protein>
<dbReference type="Proteomes" id="UP001153292">
    <property type="component" value="Chromosome 14"/>
</dbReference>
<dbReference type="CDD" id="cd11056">
    <property type="entry name" value="CYP6-like"/>
    <property type="match status" value="1"/>
</dbReference>
<dbReference type="InterPro" id="IPR017972">
    <property type="entry name" value="Cyt_P450_CS"/>
</dbReference>
<keyword evidence="17" id="KW-1133">Transmembrane helix</keyword>
<dbReference type="SUPFAM" id="SSF48264">
    <property type="entry name" value="Cytochrome P450"/>
    <property type="match status" value="1"/>
</dbReference>
<keyword evidence="6 15" id="KW-0349">Heme</keyword>
<evidence type="ECO:0000256" key="15">
    <source>
        <dbReference type="RuleBase" id="RU000461"/>
    </source>
</evidence>
<dbReference type="InterPro" id="IPR001128">
    <property type="entry name" value="Cyt_P450"/>
</dbReference>
<evidence type="ECO:0000256" key="17">
    <source>
        <dbReference type="SAM" id="Phobius"/>
    </source>
</evidence>
<dbReference type="PRINTS" id="PR00463">
    <property type="entry name" value="EP450I"/>
</dbReference>
<dbReference type="InterPro" id="IPR002401">
    <property type="entry name" value="Cyt_P450_E_grp-I"/>
</dbReference>
<keyword evidence="17" id="KW-0812">Transmembrane</keyword>
<reference evidence="18" key="1">
    <citation type="submission" date="2021-12" db="EMBL/GenBank/DDBJ databases">
        <authorList>
            <person name="King R."/>
        </authorList>
    </citation>
    <scope>NUCLEOTIDE SEQUENCE</scope>
</reference>
<dbReference type="Pfam" id="PF00067">
    <property type="entry name" value="p450"/>
    <property type="match status" value="1"/>
</dbReference>
<dbReference type="PANTHER" id="PTHR24292">
    <property type="entry name" value="CYTOCHROME P450"/>
    <property type="match status" value="1"/>
</dbReference>
<evidence type="ECO:0000256" key="13">
    <source>
        <dbReference type="ARBA" id="ARBA00023136"/>
    </source>
</evidence>
<dbReference type="EC" id="1.14.14.1" evidence="5"/>
<keyword evidence="10 15" id="KW-0560">Oxidoreductase</keyword>
<evidence type="ECO:0000256" key="4">
    <source>
        <dbReference type="ARBA" id="ARBA00010617"/>
    </source>
</evidence>
<evidence type="ECO:0000256" key="9">
    <source>
        <dbReference type="ARBA" id="ARBA00022848"/>
    </source>
</evidence>
<evidence type="ECO:0000256" key="14">
    <source>
        <dbReference type="ARBA" id="ARBA00047827"/>
    </source>
</evidence>
<dbReference type="PANTHER" id="PTHR24292:SF104">
    <property type="entry name" value="CYTOCHROME P450 308A1-RELATED"/>
    <property type="match status" value="1"/>
</dbReference>
<dbReference type="PROSITE" id="PS00086">
    <property type="entry name" value="CYTOCHROME_P450"/>
    <property type="match status" value="1"/>
</dbReference>
<keyword evidence="11 15" id="KW-0408">Iron</keyword>
<name>A0ABN8AW56_CHISP</name>
<dbReference type="EMBL" id="OU963907">
    <property type="protein sequence ID" value="CAH0399580.1"/>
    <property type="molecule type" value="Genomic_DNA"/>
</dbReference>
<evidence type="ECO:0000256" key="2">
    <source>
        <dbReference type="ARBA" id="ARBA00004174"/>
    </source>
</evidence>
<evidence type="ECO:0000256" key="5">
    <source>
        <dbReference type="ARBA" id="ARBA00012109"/>
    </source>
</evidence>
<keyword evidence="9" id="KW-0492">Microsome</keyword>
<evidence type="ECO:0000256" key="11">
    <source>
        <dbReference type="ARBA" id="ARBA00023004"/>
    </source>
</evidence>
<keyword evidence="8" id="KW-0256">Endoplasmic reticulum</keyword>
<dbReference type="InterPro" id="IPR036396">
    <property type="entry name" value="Cyt_P450_sf"/>
</dbReference>
<evidence type="ECO:0000256" key="6">
    <source>
        <dbReference type="ARBA" id="ARBA00022617"/>
    </source>
</evidence>
<evidence type="ECO:0000313" key="19">
    <source>
        <dbReference type="Proteomes" id="UP001153292"/>
    </source>
</evidence>
<comment type="catalytic activity">
    <reaction evidence="14">
        <text>an organic molecule + reduced [NADPH--hemoprotein reductase] + O2 = an alcohol + oxidized [NADPH--hemoprotein reductase] + H2O + H(+)</text>
        <dbReference type="Rhea" id="RHEA:17149"/>
        <dbReference type="Rhea" id="RHEA-COMP:11964"/>
        <dbReference type="Rhea" id="RHEA-COMP:11965"/>
        <dbReference type="ChEBI" id="CHEBI:15377"/>
        <dbReference type="ChEBI" id="CHEBI:15378"/>
        <dbReference type="ChEBI" id="CHEBI:15379"/>
        <dbReference type="ChEBI" id="CHEBI:30879"/>
        <dbReference type="ChEBI" id="CHEBI:57618"/>
        <dbReference type="ChEBI" id="CHEBI:58210"/>
        <dbReference type="ChEBI" id="CHEBI:142491"/>
        <dbReference type="EC" id="1.14.14.1"/>
    </reaction>
</comment>
<dbReference type="InterPro" id="IPR050476">
    <property type="entry name" value="Insect_CytP450_Detox"/>
</dbReference>
<organism evidence="18 19">
    <name type="scientific">Chilo suppressalis</name>
    <name type="common">Asiatic rice borer moth</name>
    <dbReference type="NCBI Taxonomy" id="168631"/>
    <lineage>
        <taxon>Eukaryota</taxon>
        <taxon>Metazoa</taxon>
        <taxon>Ecdysozoa</taxon>
        <taxon>Arthropoda</taxon>
        <taxon>Hexapoda</taxon>
        <taxon>Insecta</taxon>
        <taxon>Pterygota</taxon>
        <taxon>Neoptera</taxon>
        <taxon>Endopterygota</taxon>
        <taxon>Lepidoptera</taxon>
        <taxon>Glossata</taxon>
        <taxon>Ditrysia</taxon>
        <taxon>Pyraloidea</taxon>
        <taxon>Crambidae</taxon>
        <taxon>Crambinae</taxon>
        <taxon>Chilo</taxon>
    </lineage>
</organism>